<sequence>MNQRIKLRLGDLLVQNALISDEQLQQALAEQRQSGRKLGATLIAMKLVTEPQLLGLLSQHLKVPLIDLDNHHVNPNAVRLLPEIQARRYRALVIEDKGDKLLVGMSDPADINALDELSAKLAKPIDVAVVSETQLFSAYENFYRKTEEIASFAQELADEYEDDVEFQLDTGVADEQENVVAKLLQSIFEDAVLAKASDIHIEPDEKQLRIRQRVDGVLQENIIPEGNIAAALVLRLKLMSGMDISEKRLPQDGRTRITVKNHPIDVRVSTMPVHGGESVVMRLLDQSQGILSLEQTGMPADMIKRFRALLHRPHGMILVTGPTGSGKTTTLYGSLNELNKPENKIITVEDPIEYRLPRVNQVQVNHKIDLTFANVLRTTLRQDPDILMVGEMRDKETVQIGLRGALTGHLVLSTLHTNDAVSSAIRLIDMGAPSYLVASSLKGVVAQRLVRKVCDSCISDVQPTDEHKIWLAHIEPELSNYSFKQGKGCQRCNFTGYRGRIGVFELLEFTEPLMNALKSNDTSDFNIAAQHSPNYKPLSHAALDYAKAGLTSLDEVLKLVEMVSDGKDELDADSTDKIDEKDTGSQQELESRAGLPTDQAVKPKSPPSKPTGGLSLEDID</sequence>
<feature type="compositionally biased region" description="Basic and acidic residues" evidence="4">
    <location>
        <begin position="568"/>
        <end position="583"/>
    </location>
</feature>
<dbReference type="EMBL" id="BSOT01000009">
    <property type="protein sequence ID" value="GLR72236.1"/>
    <property type="molecule type" value="Genomic_DNA"/>
</dbReference>
<evidence type="ECO:0000256" key="1">
    <source>
        <dbReference type="ARBA" id="ARBA00006611"/>
    </source>
</evidence>
<dbReference type="GO" id="GO:0016887">
    <property type="term" value="F:ATP hydrolysis activity"/>
    <property type="evidence" value="ECO:0007669"/>
    <property type="project" value="TreeGrafter"/>
</dbReference>
<evidence type="ECO:0000259" key="5">
    <source>
        <dbReference type="PROSITE" id="PS00662"/>
    </source>
</evidence>
<keyword evidence="7" id="KW-1185">Reference proteome</keyword>
<name>A0AA37T299_9ALTE</name>
<dbReference type="PROSITE" id="PS00662">
    <property type="entry name" value="T2SP_E"/>
    <property type="match status" value="1"/>
</dbReference>
<evidence type="ECO:0000256" key="2">
    <source>
        <dbReference type="ARBA" id="ARBA00022741"/>
    </source>
</evidence>
<feature type="domain" description="Bacterial type II secretion system protein E" evidence="5">
    <location>
        <begin position="380"/>
        <end position="394"/>
    </location>
</feature>
<evidence type="ECO:0000313" key="6">
    <source>
        <dbReference type="EMBL" id="GLR72236.1"/>
    </source>
</evidence>
<evidence type="ECO:0000313" key="7">
    <source>
        <dbReference type="Proteomes" id="UP001156601"/>
    </source>
</evidence>
<dbReference type="RefSeq" id="WP_284218646.1">
    <property type="nucleotide sequence ID" value="NZ_BSOT01000009.1"/>
</dbReference>
<dbReference type="Proteomes" id="UP001156601">
    <property type="component" value="Unassembled WGS sequence"/>
</dbReference>
<evidence type="ECO:0000256" key="3">
    <source>
        <dbReference type="ARBA" id="ARBA00022840"/>
    </source>
</evidence>
<dbReference type="CDD" id="cd01129">
    <property type="entry name" value="PulE-GspE-like"/>
    <property type="match status" value="1"/>
</dbReference>
<comment type="similarity">
    <text evidence="1">Belongs to the GSP E family.</text>
</comment>
<dbReference type="SUPFAM" id="SSF160246">
    <property type="entry name" value="EspE N-terminal domain-like"/>
    <property type="match status" value="1"/>
</dbReference>
<dbReference type="GO" id="GO:0005886">
    <property type="term" value="C:plasma membrane"/>
    <property type="evidence" value="ECO:0007669"/>
    <property type="project" value="TreeGrafter"/>
</dbReference>
<keyword evidence="3" id="KW-0067">ATP-binding</keyword>
<feature type="region of interest" description="Disordered" evidence="4">
    <location>
        <begin position="568"/>
        <end position="620"/>
    </location>
</feature>
<dbReference type="FunFam" id="3.40.50.300:FF:000398">
    <property type="entry name" value="Type IV pilus assembly ATPase PilB"/>
    <property type="match status" value="1"/>
</dbReference>
<dbReference type="InterPro" id="IPR007831">
    <property type="entry name" value="T2SS_GspE_N"/>
</dbReference>
<dbReference type="PANTHER" id="PTHR30258">
    <property type="entry name" value="TYPE II SECRETION SYSTEM PROTEIN GSPE-RELATED"/>
    <property type="match status" value="1"/>
</dbReference>
<keyword evidence="2" id="KW-0547">Nucleotide-binding</keyword>
<accession>A0AA37T299</accession>
<dbReference type="Gene3D" id="3.30.300.160">
    <property type="entry name" value="Type II secretion system, protein E, N-terminal domain"/>
    <property type="match status" value="1"/>
</dbReference>
<dbReference type="Pfam" id="PF00437">
    <property type="entry name" value="T2SSE"/>
    <property type="match status" value="1"/>
</dbReference>
<dbReference type="Gene3D" id="3.40.50.300">
    <property type="entry name" value="P-loop containing nucleotide triphosphate hydrolases"/>
    <property type="match status" value="1"/>
</dbReference>
<dbReference type="FunFam" id="3.30.300.160:FF:000002">
    <property type="entry name" value="Type II secretion system protein E"/>
    <property type="match status" value="1"/>
</dbReference>
<dbReference type="AlphaFoldDB" id="A0AA37T299"/>
<dbReference type="PANTHER" id="PTHR30258:SF29">
    <property type="entry name" value="MSHA PILUS ASSEMBLY ATPASE MSHE"/>
    <property type="match status" value="1"/>
</dbReference>
<dbReference type="InterPro" id="IPR027417">
    <property type="entry name" value="P-loop_NTPase"/>
</dbReference>
<evidence type="ECO:0000256" key="4">
    <source>
        <dbReference type="SAM" id="MobiDB-lite"/>
    </source>
</evidence>
<dbReference type="InterPro" id="IPR001482">
    <property type="entry name" value="T2SS/T4SS_dom"/>
</dbReference>
<comment type="caution">
    <text evidence="6">The sequence shown here is derived from an EMBL/GenBank/DDBJ whole genome shotgun (WGS) entry which is preliminary data.</text>
</comment>
<reference evidence="6" key="2">
    <citation type="submission" date="2023-01" db="EMBL/GenBank/DDBJ databases">
        <title>Draft genome sequence of Agaribacter marinus strain NBRC 110023.</title>
        <authorList>
            <person name="Sun Q."/>
            <person name="Mori K."/>
        </authorList>
    </citation>
    <scope>NUCLEOTIDE SEQUENCE</scope>
    <source>
        <strain evidence="6">NBRC 110023</strain>
    </source>
</reference>
<dbReference type="InterPro" id="IPR037257">
    <property type="entry name" value="T2SS_E_N_sf"/>
</dbReference>
<dbReference type="Gene3D" id="3.30.450.90">
    <property type="match status" value="1"/>
</dbReference>
<organism evidence="6 7">
    <name type="scientific">Agaribacter marinus</name>
    <dbReference type="NCBI Taxonomy" id="1431249"/>
    <lineage>
        <taxon>Bacteria</taxon>
        <taxon>Pseudomonadati</taxon>
        <taxon>Pseudomonadota</taxon>
        <taxon>Gammaproteobacteria</taxon>
        <taxon>Alteromonadales</taxon>
        <taxon>Alteromonadaceae</taxon>
        <taxon>Agaribacter</taxon>
    </lineage>
</organism>
<dbReference type="SUPFAM" id="SSF52540">
    <property type="entry name" value="P-loop containing nucleoside triphosphate hydrolases"/>
    <property type="match status" value="1"/>
</dbReference>
<dbReference type="GO" id="GO:0005524">
    <property type="term" value="F:ATP binding"/>
    <property type="evidence" value="ECO:0007669"/>
    <property type="project" value="UniProtKB-KW"/>
</dbReference>
<dbReference type="Pfam" id="PF05157">
    <property type="entry name" value="MshEN"/>
    <property type="match status" value="1"/>
</dbReference>
<protein>
    <submittedName>
        <fullName evidence="6">MSHA biogenesis protein MshE</fullName>
    </submittedName>
</protein>
<proteinExistence type="inferred from homology"/>
<reference evidence="6" key="1">
    <citation type="journal article" date="2014" name="Int. J. Syst. Evol. Microbiol.">
        <title>Complete genome sequence of Corynebacterium casei LMG S-19264T (=DSM 44701T), isolated from a smear-ripened cheese.</title>
        <authorList>
            <consortium name="US DOE Joint Genome Institute (JGI-PGF)"/>
            <person name="Walter F."/>
            <person name="Albersmeier A."/>
            <person name="Kalinowski J."/>
            <person name="Ruckert C."/>
        </authorList>
    </citation>
    <scope>NUCLEOTIDE SEQUENCE</scope>
    <source>
        <strain evidence="6">NBRC 110023</strain>
    </source>
</reference>
<gene>
    <name evidence="6" type="primary">mshE</name>
    <name evidence="6" type="ORF">GCM10007852_31440</name>
</gene>